<feature type="chain" id="PRO_5026896566" evidence="6">
    <location>
        <begin position="22"/>
        <end position="417"/>
    </location>
</feature>
<keyword evidence="8" id="KW-1185">Reference proteome</keyword>
<dbReference type="GO" id="GO:0004888">
    <property type="term" value="F:transmembrane signaling receptor activity"/>
    <property type="evidence" value="ECO:0007669"/>
    <property type="project" value="InterPro"/>
</dbReference>
<dbReference type="InterPro" id="IPR006202">
    <property type="entry name" value="Neur_chan_lig-bd"/>
</dbReference>
<evidence type="ECO:0000256" key="1">
    <source>
        <dbReference type="ARBA" id="ARBA00004370"/>
    </source>
</evidence>
<evidence type="ECO:0000256" key="5">
    <source>
        <dbReference type="SAM" id="Phobius"/>
    </source>
</evidence>
<keyword evidence="2 5" id="KW-0812">Transmembrane</keyword>
<evidence type="ECO:0000256" key="2">
    <source>
        <dbReference type="ARBA" id="ARBA00022692"/>
    </source>
</evidence>
<evidence type="ECO:0000313" key="9">
    <source>
        <dbReference type="RefSeq" id="XP_023934461.1"/>
    </source>
</evidence>
<feature type="domain" description="Neurotransmitter-gated ion-channel ligand-binding" evidence="7">
    <location>
        <begin position="35"/>
        <end position="239"/>
    </location>
</feature>
<evidence type="ECO:0000256" key="6">
    <source>
        <dbReference type="SAM" id="SignalP"/>
    </source>
</evidence>
<dbReference type="CTD" id="24596487"/>
<feature type="transmembrane region" description="Helical" evidence="5">
    <location>
        <begin position="305"/>
        <end position="325"/>
    </location>
</feature>
<dbReference type="FunFam" id="2.70.170.10:FF:000028">
    <property type="entry name" value="AcetylCholine Receptor"/>
    <property type="match status" value="1"/>
</dbReference>
<protein>
    <submittedName>
        <fullName evidence="9">Neuronal acetylcholine receptor subunit beta-2-like</fullName>
    </submittedName>
</protein>
<feature type="transmembrane region" description="Helical" evidence="5">
    <location>
        <begin position="240"/>
        <end position="260"/>
    </location>
</feature>
<dbReference type="CDD" id="cd18989">
    <property type="entry name" value="LGIC_ECD_cation"/>
    <property type="match status" value="1"/>
</dbReference>
<reference evidence="9" key="1">
    <citation type="submission" date="2025-08" db="UniProtKB">
        <authorList>
            <consortium name="RefSeq"/>
        </authorList>
    </citation>
    <scope>IDENTIFICATION</scope>
</reference>
<dbReference type="Proteomes" id="UP001652582">
    <property type="component" value="Chromosome 4"/>
</dbReference>
<accession>A0A6J1MVF9</accession>
<evidence type="ECO:0000313" key="8">
    <source>
        <dbReference type="Proteomes" id="UP001652582"/>
    </source>
</evidence>
<dbReference type="InterPro" id="IPR036719">
    <property type="entry name" value="Neuro-gated_channel_TM_sf"/>
</dbReference>
<name>A0A6J1MVF9_BICAN</name>
<evidence type="ECO:0000256" key="3">
    <source>
        <dbReference type="ARBA" id="ARBA00022989"/>
    </source>
</evidence>
<dbReference type="SUPFAM" id="SSF63712">
    <property type="entry name" value="Nicotinic receptor ligand binding domain-like"/>
    <property type="match status" value="1"/>
</dbReference>
<keyword evidence="6" id="KW-0732">Signal</keyword>
<comment type="subcellular location">
    <subcellularLocation>
        <location evidence="1">Membrane</location>
    </subcellularLocation>
</comment>
<dbReference type="InterPro" id="IPR006201">
    <property type="entry name" value="Neur_channel"/>
</dbReference>
<dbReference type="KEGG" id="bany:112043338"/>
<keyword evidence="4 5" id="KW-0472">Membrane</keyword>
<keyword evidence="3 5" id="KW-1133">Transmembrane helix</keyword>
<dbReference type="GO" id="GO:0005230">
    <property type="term" value="F:extracellular ligand-gated monoatomic ion channel activity"/>
    <property type="evidence" value="ECO:0007669"/>
    <property type="project" value="InterPro"/>
</dbReference>
<evidence type="ECO:0000259" key="7">
    <source>
        <dbReference type="Pfam" id="PF02931"/>
    </source>
</evidence>
<dbReference type="GeneID" id="112043338"/>
<dbReference type="RefSeq" id="XP_023934461.1">
    <property type="nucleotide sequence ID" value="XM_024078693.2"/>
</dbReference>
<feature type="signal peptide" evidence="6">
    <location>
        <begin position="1"/>
        <end position="21"/>
    </location>
</feature>
<feature type="transmembrane region" description="Helical" evidence="5">
    <location>
        <begin position="386"/>
        <end position="408"/>
    </location>
</feature>
<dbReference type="AlphaFoldDB" id="A0A6J1MVF9"/>
<dbReference type="PANTHER" id="PTHR18945">
    <property type="entry name" value="NEUROTRANSMITTER GATED ION CHANNEL"/>
    <property type="match status" value="1"/>
</dbReference>
<dbReference type="GO" id="GO:0016020">
    <property type="term" value="C:membrane"/>
    <property type="evidence" value="ECO:0007669"/>
    <property type="project" value="UniProtKB-SubCell"/>
</dbReference>
<gene>
    <name evidence="9" type="primary">LOC112043338</name>
</gene>
<dbReference type="SUPFAM" id="SSF90112">
    <property type="entry name" value="Neurotransmitter-gated ion-channel transmembrane pore"/>
    <property type="match status" value="1"/>
</dbReference>
<dbReference type="OrthoDB" id="410315at2759"/>
<organism evidence="8 9">
    <name type="scientific">Bicyclus anynana</name>
    <name type="common">Squinting bush brown butterfly</name>
    <dbReference type="NCBI Taxonomy" id="110368"/>
    <lineage>
        <taxon>Eukaryota</taxon>
        <taxon>Metazoa</taxon>
        <taxon>Ecdysozoa</taxon>
        <taxon>Arthropoda</taxon>
        <taxon>Hexapoda</taxon>
        <taxon>Insecta</taxon>
        <taxon>Pterygota</taxon>
        <taxon>Neoptera</taxon>
        <taxon>Endopterygota</taxon>
        <taxon>Lepidoptera</taxon>
        <taxon>Glossata</taxon>
        <taxon>Ditrysia</taxon>
        <taxon>Papilionoidea</taxon>
        <taxon>Nymphalidae</taxon>
        <taxon>Satyrinae</taxon>
        <taxon>Satyrini</taxon>
        <taxon>Mycalesina</taxon>
        <taxon>Bicyclus</taxon>
    </lineage>
</organism>
<dbReference type="Pfam" id="PF02931">
    <property type="entry name" value="Neur_chan_LBD"/>
    <property type="match status" value="1"/>
</dbReference>
<evidence type="ECO:0000256" key="4">
    <source>
        <dbReference type="ARBA" id="ARBA00023136"/>
    </source>
</evidence>
<proteinExistence type="predicted"/>
<dbReference type="InterPro" id="IPR036734">
    <property type="entry name" value="Neur_chan_lig-bd_sf"/>
</dbReference>
<sequence length="417" mass="46879">MARCALLALGLCLCLTAPVWGDDTEDNKNEHDEVKLHTALLKDYNSDMRPVKDHKSAVVVKVRLALKYLSFDSLEEMVTVHNWVALNWNDPFLTWNPSDYSNINEVQIQSHEIWTPGLSLFNADATAYHNSESFYTTCLVTNTGKVTCVPNVAHTGICRTTLKKWPYDTQNCTLYFGSWMHTGEQINFTFYNTKPVVLDDFQNGAGWKLLNVVNERLPGKYNMNSTYPMLKYTFMLRREAAGLAAIVVAPSVILVLVTLASLLLDIKDNTRLILLCFSLFGHFTMTSEIGYVIPKLSADTPILLLFVRDSMIVNLVAILVTMGLMSMRKQLVPAPSWIMSVNRLVSVGPGKYIVFTEFDPSNDAEGKIVSEDLSTEDKNARTTADWVKFASVLNNLTFIILLFIYLVLICTCIPSDK</sequence>
<dbReference type="Gene3D" id="2.70.170.10">
    <property type="entry name" value="Neurotransmitter-gated ion-channel ligand-binding domain"/>
    <property type="match status" value="1"/>
</dbReference>
<feature type="transmembrane region" description="Helical" evidence="5">
    <location>
        <begin position="272"/>
        <end position="293"/>
    </location>
</feature>